<feature type="binding site" evidence="7">
    <location>
        <position position="27"/>
    </location>
    <ligand>
        <name>Ca(2+)</name>
        <dbReference type="ChEBI" id="CHEBI:29108"/>
    </ligand>
</feature>
<feature type="transmembrane region" description="Helical" evidence="9">
    <location>
        <begin position="129"/>
        <end position="145"/>
    </location>
</feature>
<keyword evidence="8" id="KW-0862">Zinc</keyword>
<keyword evidence="4" id="KW-0378">Hydrolase</keyword>
<dbReference type="STRING" id="231916.A0A409WZ49"/>
<feature type="binding site" evidence="7">
    <location>
        <position position="29"/>
    </location>
    <ligand>
        <name>Ca(2+)</name>
        <dbReference type="ChEBI" id="CHEBI:29108"/>
    </ligand>
</feature>
<dbReference type="OrthoDB" id="187171at2759"/>
<evidence type="ECO:0000256" key="2">
    <source>
        <dbReference type="ARBA" id="ARBA00009780"/>
    </source>
</evidence>
<comment type="cofactor">
    <cofactor evidence="8">
        <name>Zn(2+)</name>
        <dbReference type="ChEBI" id="CHEBI:29105"/>
    </cofactor>
</comment>
<evidence type="ECO:0000256" key="6">
    <source>
        <dbReference type="ARBA" id="ARBA00023136"/>
    </source>
</evidence>
<evidence type="ECO:0000256" key="7">
    <source>
        <dbReference type="PIRSR" id="PIRSR608901-1"/>
    </source>
</evidence>
<comment type="caution">
    <text evidence="10">The sequence shown here is derived from an EMBL/GenBank/DDBJ whole genome shotgun (WGS) entry which is preliminary data.</text>
</comment>
<sequence>MNLALVAPFLQKKGVYGPPTATLDWCEVNHQFSPYIAEMANSFSNLFTVTLSVIGYLEATRQGLPARYSSGYAGVALVGIGSFFFHATLLFEAQLADELPMIYVASMSLFLLWDSEPGFGLAKRRTKGLIGLLALFDGVFTWSYMLNRNPLYHQLTFALLVLSTALRISYILKHTPARTLIPPHKKKSIISFFSTGAAIFALGFVVWNLDNIFCGVLTRWKVSVGWPAAFLLEGHSWWHVLTVGWVILLLWKGLNHFFFFLGPWDVLYVHWDPITLCAKDDPKHYEVYYRYWLPHVAKLKDTDTDAKRTS</sequence>
<dbReference type="GO" id="GO:0046513">
    <property type="term" value="P:ceramide biosynthetic process"/>
    <property type="evidence" value="ECO:0007669"/>
    <property type="project" value="TreeGrafter"/>
</dbReference>
<dbReference type="InParanoid" id="A0A409WZ49"/>
<keyword evidence="7" id="KW-0479">Metal-binding</keyword>
<dbReference type="InterPro" id="IPR008901">
    <property type="entry name" value="ACER"/>
</dbReference>
<evidence type="ECO:0000313" key="11">
    <source>
        <dbReference type="Proteomes" id="UP000284706"/>
    </source>
</evidence>
<accession>A0A409WZ49</accession>
<comment type="similarity">
    <text evidence="2">Belongs to the alkaline ceramidase family.</text>
</comment>
<evidence type="ECO:0000256" key="3">
    <source>
        <dbReference type="ARBA" id="ARBA00022692"/>
    </source>
</evidence>
<dbReference type="GO" id="GO:0005789">
    <property type="term" value="C:endoplasmic reticulum membrane"/>
    <property type="evidence" value="ECO:0007669"/>
    <property type="project" value="TreeGrafter"/>
</dbReference>
<evidence type="ECO:0008006" key="12">
    <source>
        <dbReference type="Google" id="ProtNLM"/>
    </source>
</evidence>
<feature type="binding site" evidence="7">
    <location>
        <position position="38"/>
    </location>
    <ligand>
        <name>Ca(2+)</name>
        <dbReference type="ChEBI" id="CHEBI:29108"/>
    </ligand>
</feature>
<dbReference type="GO" id="GO:0046872">
    <property type="term" value="F:metal ion binding"/>
    <property type="evidence" value="ECO:0007669"/>
    <property type="project" value="UniProtKB-KW"/>
</dbReference>
<feature type="transmembrane region" description="Helical" evidence="9">
    <location>
        <begin position="71"/>
        <end position="89"/>
    </location>
</feature>
<dbReference type="PANTHER" id="PTHR46187">
    <property type="entry name" value="ALKALINE CERAMIDASE 3"/>
    <property type="match status" value="1"/>
</dbReference>
<keyword evidence="6 9" id="KW-0472">Membrane</keyword>
<evidence type="ECO:0000313" key="10">
    <source>
        <dbReference type="EMBL" id="PPQ83777.1"/>
    </source>
</evidence>
<gene>
    <name evidence="10" type="ORF">CVT26_004865</name>
</gene>
<feature type="binding site" evidence="7">
    <location>
        <position position="24"/>
    </location>
    <ligand>
        <name>Ca(2+)</name>
        <dbReference type="ChEBI" id="CHEBI:29108"/>
    </ligand>
</feature>
<dbReference type="Proteomes" id="UP000284706">
    <property type="component" value="Unassembled WGS sequence"/>
</dbReference>
<feature type="transmembrane region" description="Helical" evidence="9">
    <location>
        <begin position="189"/>
        <end position="209"/>
    </location>
</feature>
<comment type="subcellular location">
    <subcellularLocation>
        <location evidence="1">Membrane</location>
        <topology evidence="1">Multi-pass membrane protein</topology>
    </subcellularLocation>
</comment>
<evidence type="ECO:0000256" key="4">
    <source>
        <dbReference type="ARBA" id="ARBA00022801"/>
    </source>
</evidence>
<dbReference type="AlphaFoldDB" id="A0A409WZ49"/>
<keyword evidence="11" id="KW-1185">Reference proteome</keyword>
<keyword evidence="3 9" id="KW-0812">Transmembrane</keyword>
<reference evidence="10 11" key="1">
    <citation type="journal article" date="2018" name="Evol. Lett.">
        <title>Horizontal gene cluster transfer increased hallucinogenic mushroom diversity.</title>
        <authorList>
            <person name="Reynolds H.T."/>
            <person name="Vijayakumar V."/>
            <person name="Gluck-Thaler E."/>
            <person name="Korotkin H.B."/>
            <person name="Matheny P.B."/>
            <person name="Slot J.C."/>
        </authorList>
    </citation>
    <scope>NUCLEOTIDE SEQUENCE [LARGE SCALE GENOMIC DNA]</scope>
    <source>
        <strain evidence="10 11">SRW20</strain>
    </source>
</reference>
<organism evidence="10 11">
    <name type="scientific">Gymnopilus dilepis</name>
    <dbReference type="NCBI Taxonomy" id="231916"/>
    <lineage>
        <taxon>Eukaryota</taxon>
        <taxon>Fungi</taxon>
        <taxon>Dikarya</taxon>
        <taxon>Basidiomycota</taxon>
        <taxon>Agaricomycotina</taxon>
        <taxon>Agaricomycetes</taxon>
        <taxon>Agaricomycetidae</taxon>
        <taxon>Agaricales</taxon>
        <taxon>Agaricineae</taxon>
        <taxon>Hymenogastraceae</taxon>
        <taxon>Gymnopilus</taxon>
    </lineage>
</organism>
<dbReference type="GO" id="GO:0016811">
    <property type="term" value="F:hydrolase activity, acting on carbon-nitrogen (but not peptide) bonds, in linear amides"/>
    <property type="evidence" value="ECO:0007669"/>
    <property type="project" value="InterPro"/>
</dbReference>
<feature type="transmembrane region" description="Helical" evidence="9">
    <location>
        <begin position="229"/>
        <end position="251"/>
    </location>
</feature>
<feature type="binding site" evidence="8">
    <location>
        <position position="239"/>
    </location>
    <ligand>
        <name>Zn(2+)</name>
        <dbReference type="ChEBI" id="CHEBI:29105"/>
        <note>catalytic</note>
    </ligand>
</feature>
<feature type="transmembrane region" description="Helical" evidence="9">
    <location>
        <begin position="42"/>
        <end position="59"/>
    </location>
</feature>
<proteinExistence type="inferred from homology"/>
<feature type="binding site" evidence="8">
    <location>
        <position position="86"/>
    </location>
    <ligand>
        <name>Zn(2+)</name>
        <dbReference type="ChEBI" id="CHEBI:29105"/>
        <note>catalytic</note>
    </ligand>
</feature>
<dbReference type="Pfam" id="PF05875">
    <property type="entry name" value="Ceramidase"/>
    <property type="match status" value="1"/>
</dbReference>
<evidence type="ECO:0000256" key="5">
    <source>
        <dbReference type="ARBA" id="ARBA00022989"/>
    </source>
</evidence>
<feature type="transmembrane region" description="Helical" evidence="9">
    <location>
        <begin position="151"/>
        <end position="168"/>
    </location>
</feature>
<protein>
    <recommendedName>
        <fullName evidence="12">Alkaline phytoceramidase</fullName>
    </recommendedName>
</protein>
<dbReference type="EMBL" id="NHYE01004574">
    <property type="protein sequence ID" value="PPQ83777.1"/>
    <property type="molecule type" value="Genomic_DNA"/>
</dbReference>
<evidence type="ECO:0000256" key="1">
    <source>
        <dbReference type="ARBA" id="ARBA00004141"/>
    </source>
</evidence>
<keyword evidence="5 9" id="KW-1133">Transmembrane helix</keyword>
<feature type="transmembrane region" description="Helical" evidence="9">
    <location>
        <begin position="101"/>
        <end position="122"/>
    </location>
</feature>
<feature type="binding site" evidence="8">
    <location>
        <position position="235"/>
    </location>
    <ligand>
        <name>Zn(2+)</name>
        <dbReference type="ChEBI" id="CHEBI:29105"/>
        <note>catalytic</note>
    </ligand>
</feature>
<evidence type="ECO:0000256" key="9">
    <source>
        <dbReference type="SAM" id="Phobius"/>
    </source>
</evidence>
<dbReference type="PANTHER" id="PTHR46187:SF3">
    <property type="entry name" value="ALKALINE CERAMIDASE 3"/>
    <property type="match status" value="1"/>
</dbReference>
<keyword evidence="7" id="KW-0106">Calcium</keyword>
<dbReference type="GO" id="GO:0046514">
    <property type="term" value="P:ceramide catabolic process"/>
    <property type="evidence" value="ECO:0007669"/>
    <property type="project" value="TreeGrafter"/>
</dbReference>
<name>A0A409WZ49_9AGAR</name>
<feature type="binding site" evidence="7">
    <location>
        <position position="25"/>
    </location>
    <ligand>
        <name>Ca(2+)</name>
        <dbReference type="ChEBI" id="CHEBI:29108"/>
    </ligand>
</feature>
<evidence type="ECO:0000256" key="8">
    <source>
        <dbReference type="PIRSR" id="PIRSR608901-2"/>
    </source>
</evidence>